<dbReference type="Gene3D" id="1.10.150.900">
    <property type="match status" value="1"/>
</dbReference>
<evidence type="ECO:0000256" key="5">
    <source>
        <dbReference type="ARBA" id="ARBA00022723"/>
    </source>
</evidence>
<dbReference type="OrthoDB" id="3064516at2759"/>
<evidence type="ECO:0000256" key="3">
    <source>
        <dbReference type="ARBA" id="ARBA00011913"/>
    </source>
</evidence>
<feature type="binding site" evidence="10">
    <location>
        <position position="241"/>
    </location>
    <ligand>
        <name>Zn(2+)</name>
        <dbReference type="ChEBI" id="CHEBI:29105"/>
        <label>1</label>
    </ligand>
</feature>
<dbReference type="NCBIfam" id="TIGR01880">
    <property type="entry name" value="Ac-peptdase-euk"/>
    <property type="match status" value="1"/>
</dbReference>
<proteinExistence type="inferred from homology"/>
<keyword evidence="13" id="KW-1185">Reference proteome</keyword>
<keyword evidence="6" id="KW-0378">Hydrolase</keyword>
<dbReference type="PROSITE" id="PS00758">
    <property type="entry name" value="ARGE_DAPE_CPG2_1"/>
    <property type="match status" value="1"/>
</dbReference>
<dbReference type="InterPro" id="IPR002933">
    <property type="entry name" value="Peptidase_M20"/>
</dbReference>
<reference evidence="13" key="1">
    <citation type="journal article" date="2019" name="Nat. Commun.">
        <title>Expansion of phycobilisome linker gene families in mesophilic red algae.</title>
        <authorList>
            <person name="Lee J."/>
            <person name="Kim D."/>
            <person name="Bhattacharya D."/>
            <person name="Yoon H.S."/>
        </authorList>
    </citation>
    <scope>NUCLEOTIDE SEQUENCE [LARGE SCALE GENOMIC DNA]</scope>
    <source>
        <strain evidence="13">CCMP 1328</strain>
    </source>
</reference>
<dbReference type="Proteomes" id="UP000324585">
    <property type="component" value="Unassembled WGS sequence"/>
</dbReference>
<feature type="domain" description="Peptidase M20 dimerisation" evidence="11">
    <location>
        <begin position="261"/>
        <end position="361"/>
    </location>
</feature>
<feature type="binding site" evidence="10">
    <location>
        <position position="440"/>
    </location>
    <ligand>
        <name>Zn(2+)</name>
        <dbReference type="ChEBI" id="CHEBI:29105"/>
        <label>2</label>
    </ligand>
</feature>
<dbReference type="SUPFAM" id="SSF53187">
    <property type="entry name" value="Zn-dependent exopeptidases"/>
    <property type="match status" value="1"/>
</dbReference>
<dbReference type="GO" id="GO:0005737">
    <property type="term" value="C:cytoplasm"/>
    <property type="evidence" value="ECO:0007669"/>
    <property type="project" value="UniProtKB-SubCell"/>
</dbReference>
<dbReference type="PANTHER" id="PTHR45892:SF1">
    <property type="entry name" value="AMINOACYLASE-1"/>
    <property type="match status" value="1"/>
</dbReference>
<dbReference type="InterPro" id="IPR001261">
    <property type="entry name" value="ArgE/DapE_CS"/>
</dbReference>
<evidence type="ECO:0000256" key="9">
    <source>
        <dbReference type="PIRSR" id="PIRSR036696-1"/>
    </source>
</evidence>
<name>A0A5J4YZ44_PORPP</name>
<evidence type="ECO:0000256" key="4">
    <source>
        <dbReference type="ARBA" id="ARBA00022490"/>
    </source>
</evidence>
<dbReference type="EMBL" id="VRMN01000002">
    <property type="protein sequence ID" value="KAA8496901.1"/>
    <property type="molecule type" value="Genomic_DNA"/>
</dbReference>
<accession>A0A5J4YZ44</accession>
<dbReference type="AlphaFoldDB" id="A0A5J4YZ44"/>
<evidence type="ECO:0000313" key="13">
    <source>
        <dbReference type="Proteomes" id="UP000324585"/>
    </source>
</evidence>
<dbReference type="GO" id="GO:0006520">
    <property type="term" value="P:amino acid metabolic process"/>
    <property type="evidence" value="ECO:0007669"/>
    <property type="project" value="InterPro"/>
</dbReference>
<dbReference type="InterPro" id="IPR011650">
    <property type="entry name" value="Peptidase_M20_dimer"/>
</dbReference>
<evidence type="ECO:0000256" key="2">
    <source>
        <dbReference type="ARBA" id="ARBA00006247"/>
    </source>
</evidence>
<dbReference type="PIRSF" id="PIRSF036696">
    <property type="entry name" value="ACY-1"/>
    <property type="match status" value="1"/>
</dbReference>
<comment type="similarity">
    <text evidence="2">Belongs to the peptidase M20A family.</text>
</comment>
<feature type="binding site" evidence="10">
    <location>
        <position position="133"/>
    </location>
    <ligand>
        <name>Zn(2+)</name>
        <dbReference type="ChEBI" id="CHEBI:29105"/>
        <label>1</label>
    </ligand>
</feature>
<feature type="active site" description="Proton acceptor" evidence="9">
    <location>
        <position position="213"/>
    </location>
</feature>
<dbReference type="Gene3D" id="3.30.70.360">
    <property type="match status" value="1"/>
</dbReference>
<dbReference type="Gene3D" id="3.40.630.10">
    <property type="entry name" value="Zn peptidases"/>
    <property type="match status" value="1"/>
</dbReference>
<dbReference type="Pfam" id="PF07687">
    <property type="entry name" value="M20_dimer"/>
    <property type="match status" value="1"/>
</dbReference>
<dbReference type="InterPro" id="IPR052083">
    <property type="entry name" value="Aminoacylase-1_M20A"/>
</dbReference>
<dbReference type="Pfam" id="PF01546">
    <property type="entry name" value="Peptidase_M20"/>
    <property type="match status" value="1"/>
</dbReference>
<dbReference type="GO" id="GO:0004046">
    <property type="term" value="F:aminoacylase activity"/>
    <property type="evidence" value="ECO:0007669"/>
    <property type="project" value="UniProtKB-EC"/>
</dbReference>
<feature type="binding site" evidence="10">
    <location>
        <position position="177"/>
    </location>
    <ligand>
        <name>Zn(2+)</name>
        <dbReference type="ChEBI" id="CHEBI:29105"/>
        <label>2</label>
    </ligand>
</feature>
<evidence type="ECO:0000259" key="11">
    <source>
        <dbReference type="Pfam" id="PF07687"/>
    </source>
</evidence>
<dbReference type="PANTHER" id="PTHR45892">
    <property type="entry name" value="AMINOACYLASE-1"/>
    <property type="match status" value="1"/>
</dbReference>
<evidence type="ECO:0000313" key="12">
    <source>
        <dbReference type="EMBL" id="KAA8496901.1"/>
    </source>
</evidence>
<dbReference type="InterPro" id="IPR010159">
    <property type="entry name" value="N-acyl_aa_amidohydrolase"/>
</dbReference>
<evidence type="ECO:0000256" key="8">
    <source>
        <dbReference type="ARBA" id="ARBA00029656"/>
    </source>
</evidence>
<feature type="binding site" evidence="10">
    <location>
        <position position="177"/>
    </location>
    <ligand>
        <name>Zn(2+)</name>
        <dbReference type="ChEBI" id="CHEBI:29105"/>
        <label>1</label>
    </ligand>
</feature>
<dbReference type="SUPFAM" id="SSF55031">
    <property type="entry name" value="Bacterial exopeptidase dimerisation domain"/>
    <property type="match status" value="1"/>
</dbReference>
<keyword evidence="7 10" id="KW-0862">Zinc</keyword>
<dbReference type="GO" id="GO:0046872">
    <property type="term" value="F:metal ion binding"/>
    <property type="evidence" value="ECO:0007669"/>
    <property type="project" value="UniProtKB-KW"/>
</dbReference>
<sequence>MFHCRFAARGGYGGEPASPICRAMIAFIVAVMIAAIHTRTACALTVATATATVAEFDADAQQVAIANLQRYLQLDTAQPSPAYASALTLLTQLCFGVPNMKTQVSSFVRGKPVLVCSIAGDDPDAPSVMLNSHTDVVAAGNLSSWDFGPFDAERVPSSRLADALTGDDHIVARGAQDMKSVGIQYLEALKLLYRQHPKRTFRRTIHVVFVPDEEIGGADGMGNFVESEWFQRMNVGVSCDEGIASPTDEFELFLAERRPFWTRISVQDVPGHGAMVPKSTATLTLTQILANVATYRKRIAAEIASGEKDLGEIVSVNINHVSAGQAHAINVIPEHAVALLDIRVPPFVSAQQVEELIASWMPCAGCGIDVSFLYRVENGEQTSLDEDENPWAAVFKEATSDLKLRRPSVFFGATDGRYLRAKKIPVFGFSPMRNTPVLLHKFNEHLSTHVFLEGITVYSRIIATLANAPVLLHETVEKLEL</sequence>
<evidence type="ECO:0000256" key="1">
    <source>
        <dbReference type="ARBA" id="ARBA00004496"/>
    </source>
</evidence>
<dbReference type="OMA" id="CFAVTDC"/>
<comment type="caution">
    <text evidence="12">The sequence shown here is derived from an EMBL/GenBank/DDBJ whole genome shotgun (WGS) entry which is preliminary data.</text>
</comment>
<keyword evidence="4" id="KW-0963">Cytoplasm</keyword>
<evidence type="ECO:0000256" key="7">
    <source>
        <dbReference type="ARBA" id="ARBA00022833"/>
    </source>
</evidence>
<feature type="binding site" evidence="10">
    <location>
        <position position="214"/>
    </location>
    <ligand>
        <name>Zn(2+)</name>
        <dbReference type="ChEBI" id="CHEBI:29105"/>
        <label>2</label>
    </ligand>
</feature>
<feature type="active site" evidence="9">
    <location>
        <position position="135"/>
    </location>
</feature>
<comment type="subcellular location">
    <subcellularLocation>
        <location evidence="1">Cytoplasm</location>
    </subcellularLocation>
</comment>
<organism evidence="12 13">
    <name type="scientific">Porphyridium purpureum</name>
    <name type="common">Red alga</name>
    <name type="synonym">Porphyridium cruentum</name>
    <dbReference type="NCBI Taxonomy" id="35688"/>
    <lineage>
        <taxon>Eukaryota</taxon>
        <taxon>Rhodophyta</taxon>
        <taxon>Bangiophyceae</taxon>
        <taxon>Porphyridiales</taxon>
        <taxon>Porphyridiaceae</taxon>
        <taxon>Porphyridium</taxon>
    </lineage>
</organism>
<gene>
    <name evidence="12" type="ORF">FVE85_0630</name>
</gene>
<evidence type="ECO:0000256" key="6">
    <source>
        <dbReference type="ARBA" id="ARBA00022801"/>
    </source>
</evidence>
<keyword evidence="5 10" id="KW-0479">Metal-binding</keyword>
<dbReference type="InterPro" id="IPR036264">
    <property type="entry name" value="Bact_exopeptidase_dim_dom"/>
</dbReference>
<evidence type="ECO:0000256" key="10">
    <source>
        <dbReference type="PIRSR" id="PIRSR036696-2"/>
    </source>
</evidence>
<comment type="cofactor">
    <cofactor evidence="10">
        <name>Zn(2+)</name>
        <dbReference type="ChEBI" id="CHEBI:29105"/>
    </cofactor>
    <text evidence="10">Binds 2 Zn(2+) ions per subunit.</text>
</comment>
<dbReference type="EC" id="3.5.1.14" evidence="3"/>
<protein>
    <recommendedName>
        <fullName evidence="3">N-acyl-aliphatic-L-amino acid amidohydrolase</fullName>
        <ecNumber evidence="3">3.5.1.14</ecNumber>
    </recommendedName>
    <alternativeName>
        <fullName evidence="8">N-acyl-L-amino-acid amidohydrolase</fullName>
    </alternativeName>
</protein>